<evidence type="ECO:0000313" key="22">
    <source>
        <dbReference type="Proteomes" id="UP000527860"/>
    </source>
</evidence>
<dbReference type="InterPro" id="IPR005467">
    <property type="entry name" value="His_kinase_dom"/>
</dbReference>
<evidence type="ECO:0000256" key="16">
    <source>
        <dbReference type="PIRSR" id="PIRSR037432-50"/>
    </source>
</evidence>
<keyword evidence="11 16" id="KW-0408">Iron</keyword>
<feature type="binding site" evidence="16">
    <location>
        <position position="55"/>
    </location>
    <ligand>
        <name>[4Fe-4S] cluster</name>
        <dbReference type="ChEBI" id="CHEBI:49883"/>
    </ligand>
</feature>
<proteinExistence type="predicted"/>
<reference evidence="22" key="2">
    <citation type="submission" date="2020-04" db="EMBL/GenBank/DDBJ databases">
        <title>Genome analysis and biological profiling of marine Cellulosimicrobium funkei MOSEL-ME6.</title>
        <authorList>
            <person name="Tanveer F."/>
            <person name="Xie Y."/>
            <person name="Shinwari Z.K."/>
        </authorList>
    </citation>
    <scope>NUCLEOTIDE SEQUENCE [LARGE SCALE GENOMIC DNA]</scope>
    <source>
        <strain evidence="22">MOSEL-ME25</strain>
    </source>
</reference>
<evidence type="ECO:0000256" key="8">
    <source>
        <dbReference type="ARBA" id="ARBA00022741"/>
    </source>
</evidence>
<keyword evidence="22" id="KW-1185">Reference proteome</keyword>
<keyword evidence="10 15" id="KW-0067">ATP-binding</keyword>
<evidence type="ECO:0000256" key="9">
    <source>
        <dbReference type="ARBA" id="ARBA00022777"/>
    </source>
</evidence>
<keyword evidence="9 15" id="KW-0418">Kinase</keyword>
<evidence type="ECO:0000256" key="5">
    <source>
        <dbReference type="ARBA" id="ARBA00022553"/>
    </source>
</evidence>
<dbReference type="InterPro" id="IPR017203">
    <property type="entry name" value="Sig_transdc_His_kinase_NreB"/>
</dbReference>
<dbReference type="InterPro" id="IPR004358">
    <property type="entry name" value="Sig_transdc_His_kin-like_C"/>
</dbReference>
<dbReference type="STRING" id="45670.SN16_03255"/>
<reference evidence="19 21" key="1">
    <citation type="submission" date="2015-01" db="EMBL/GenBank/DDBJ databases">
        <title>Genome sequences of high lactate-tolerant strain Salinicoccus roseus W12 with industrial interest.</title>
        <authorList>
            <person name="Wang H."/>
            <person name="Yu B."/>
        </authorList>
    </citation>
    <scope>NUCLEOTIDE SEQUENCE [LARGE SCALE GENOMIC DNA]</scope>
    <source>
        <strain evidence="19 21">W12</strain>
    </source>
</reference>
<evidence type="ECO:0000256" key="11">
    <source>
        <dbReference type="ARBA" id="ARBA00023004"/>
    </source>
</evidence>
<comment type="function">
    <text evidence="14">Member of the two-component regulatory system NreB/NreC involved in the control of dissimilatory nitrate/nitrite reduction in response to oxygen. NreB functions as a direct oxygen sensor histidine kinase which is autophosphorylated, in the absence of oxygen, probably at the conserved histidine residue, and transfers its phosphate group probably to a conserved aspartate residue of NreC. NreB/NreC activates the expression of the nitrate (narGHJI) and nitrite (nir) reductase operons, as well as the putative nitrate transporter gene narT.</text>
</comment>
<keyword evidence="5 17" id="KW-0597">Phosphoprotein</keyword>
<dbReference type="EMBL" id="JXII01000002">
    <property type="protein sequence ID" value="KIH71695.1"/>
    <property type="molecule type" value="Genomic_DNA"/>
</dbReference>
<dbReference type="GeneID" id="77844556"/>
<dbReference type="CDD" id="cd16917">
    <property type="entry name" value="HATPase_UhpB-NarQ-NarX-like"/>
    <property type="match status" value="1"/>
</dbReference>
<evidence type="ECO:0000256" key="14">
    <source>
        <dbReference type="ARBA" id="ARBA00024827"/>
    </source>
</evidence>
<dbReference type="Gene3D" id="1.20.5.1930">
    <property type="match status" value="1"/>
</dbReference>
<comment type="cofactor">
    <cofactor evidence="16">
        <name>[4Fe-4S] cluster</name>
        <dbReference type="ChEBI" id="CHEBI:49883"/>
    </cofactor>
    <text evidence="16">Binds 1 [4Fe-4S] cluster.</text>
</comment>
<keyword evidence="4" id="KW-0963">Cytoplasm</keyword>
<dbReference type="InterPro" id="IPR050482">
    <property type="entry name" value="Sensor_HK_TwoCompSys"/>
</dbReference>
<evidence type="ECO:0000256" key="3">
    <source>
        <dbReference type="ARBA" id="ARBA00022485"/>
    </source>
</evidence>
<dbReference type="SUPFAM" id="SSF55874">
    <property type="entry name" value="ATPase domain of HSP90 chaperone/DNA topoisomerase II/histidine kinase"/>
    <property type="match status" value="1"/>
</dbReference>
<dbReference type="InterPro" id="IPR036890">
    <property type="entry name" value="HATPase_C_sf"/>
</dbReference>
<evidence type="ECO:0000256" key="4">
    <source>
        <dbReference type="ARBA" id="ARBA00022490"/>
    </source>
</evidence>
<evidence type="ECO:0000256" key="6">
    <source>
        <dbReference type="ARBA" id="ARBA00022679"/>
    </source>
</evidence>
<dbReference type="EC" id="2.7.13.3" evidence="15"/>
<dbReference type="PANTHER" id="PTHR24421">
    <property type="entry name" value="NITRATE/NITRITE SENSOR PROTEIN NARX-RELATED"/>
    <property type="match status" value="1"/>
</dbReference>
<feature type="binding site" evidence="16">
    <location>
        <position position="58"/>
    </location>
    <ligand>
        <name>[4Fe-4S] cluster</name>
        <dbReference type="ChEBI" id="CHEBI:49883"/>
    </ligand>
</feature>
<dbReference type="PANTHER" id="PTHR24421:SF10">
    <property type="entry name" value="NITRATE_NITRITE SENSOR PROTEIN NARQ"/>
    <property type="match status" value="1"/>
</dbReference>
<dbReference type="GO" id="GO:0005506">
    <property type="term" value="F:iron ion binding"/>
    <property type="evidence" value="ECO:0007669"/>
    <property type="project" value="InterPro"/>
</dbReference>
<reference evidence="20 22" key="4">
    <citation type="submission" date="2022-12" db="EMBL/GenBank/DDBJ databases">
        <title>Genome analysis and biological profiling of marine Salinicoccus roseus MOSEL-ME25.</title>
        <authorList>
            <person name="Mirza F.T."/>
            <person name="Xie Y."/>
            <person name="Shinwari Z.K."/>
        </authorList>
    </citation>
    <scope>NUCLEOTIDE SEQUENCE [LARGE SCALE GENOMIC DNA]</scope>
    <source>
        <strain evidence="20 22">MOSEL-ME25</strain>
    </source>
</reference>
<comment type="PTM">
    <text evidence="17">Autophosphorylated.</text>
</comment>
<reference evidence="20" key="3">
    <citation type="submission" date="2020-04" db="EMBL/GenBank/DDBJ databases">
        <authorList>
            <person name="Tanveer F."/>
            <person name="Xie Y."/>
            <person name="Shinwari Z.K."/>
        </authorList>
    </citation>
    <scope>NUCLEOTIDE SEQUENCE</scope>
    <source>
        <strain evidence="20">MOSEL-ME25</strain>
    </source>
</reference>
<dbReference type="GO" id="GO:0016020">
    <property type="term" value="C:membrane"/>
    <property type="evidence" value="ECO:0007669"/>
    <property type="project" value="InterPro"/>
</dbReference>
<comment type="subcellular location">
    <subcellularLocation>
        <location evidence="2">Cytoplasm</location>
    </subcellularLocation>
</comment>
<feature type="binding site" evidence="16">
    <location>
        <position position="73"/>
    </location>
    <ligand>
        <name>[4Fe-4S] cluster</name>
        <dbReference type="ChEBI" id="CHEBI:49883"/>
    </ligand>
</feature>
<feature type="binding site" evidence="16">
    <location>
        <position position="70"/>
    </location>
    <ligand>
        <name>[4Fe-4S] cluster</name>
        <dbReference type="ChEBI" id="CHEBI:49883"/>
    </ligand>
</feature>
<evidence type="ECO:0000259" key="18">
    <source>
        <dbReference type="PROSITE" id="PS50109"/>
    </source>
</evidence>
<dbReference type="GO" id="GO:0000155">
    <property type="term" value="F:phosphorelay sensor kinase activity"/>
    <property type="evidence" value="ECO:0007669"/>
    <property type="project" value="InterPro"/>
</dbReference>
<keyword evidence="3 16" id="KW-0004">4Fe-4S</keyword>
<dbReference type="RefSeq" id="WP_040105155.1">
    <property type="nucleotide sequence ID" value="NZ_JABEVU030000001.1"/>
</dbReference>
<evidence type="ECO:0000256" key="2">
    <source>
        <dbReference type="ARBA" id="ARBA00004496"/>
    </source>
</evidence>
<protein>
    <recommendedName>
        <fullName evidence="15">Sensor histidine kinase</fullName>
        <ecNumber evidence="15">2.7.13.3</ecNumber>
    </recommendedName>
</protein>
<keyword evidence="13 16" id="KW-0411">Iron-sulfur</keyword>
<evidence type="ECO:0000256" key="17">
    <source>
        <dbReference type="PIRSR" id="PIRSR037432-51"/>
    </source>
</evidence>
<evidence type="ECO:0000256" key="12">
    <source>
        <dbReference type="ARBA" id="ARBA00023012"/>
    </source>
</evidence>
<dbReference type="InterPro" id="IPR003594">
    <property type="entry name" value="HATPase_dom"/>
</dbReference>
<evidence type="ECO:0000256" key="10">
    <source>
        <dbReference type="ARBA" id="ARBA00022840"/>
    </source>
</evidence>
<dbReference type="GO" id="GO:0005737">
    <property type="term" value="C:cytoplasm"/>
    <property type="evidence" value="ECO:0007669"/>
    <property type="project" value="UniProtKB-SubCell"/>
</dbReference>
<dbReference type="InterPro" id="IPR011712">
    <property type="entry name" value="Sig_transdc_His_kin_sub3_dim/P"/>
</dbReference>
<feature type="modified residue" description="Phosphohistidine; by autocatalysis" evidence="17">
    <location>
        <position position="153"/>
    </location>
</feature>
<dbReference type="PIRSF" id="PIRSF037432">
    <property type="entry name" value="STHK_NreB"/>
    <property type="match status" value="1"/>
</dbReference>
<comment type="catalytic activity">
    <reaction evidence="1 15">
        <text>ATP + protein L-histidine = ADP + protein N-phospho-L-histidine.</text>
        <dbReference type="EC" id="2.7.13.3"/>
    </reaction>
</comment>
<evidence type="ECO:0000256" key="7">
    <source>
        <dbReference type="ARBA" id="ARBA00022723"/>
    </source>
</evidence>
<dbReference type="SMART" id="SM00387">
    <property type="entry name" value="HATPase_c"/>
    <property type="match status" value="1"/>
</dbReference>
<dbReference type="Pfam" id="PF02518">
    <property type="entry name" value="HATPase_c"/>
    <property type="match status" value="1"/>
</dbReference>
<dbReference type="Proteomes" id="UP000527860">
    <property type="component" value="Unassembled WGS sequence"/>
</dbReference>
<sequence>MNNTSLVTLLEAMFHQSKEMILFVNNDGEIVYMNAHAAATLDDTNYDKSQFQHICTHCQGMYAAGGRVECNNCYLHVDEKVTFQVYMRTREGDVVPFIANFQRIDPENDISVFTLNPLSEQLRTQEIEHQKRLTQRIIHAQEGERKRISRDLHDGVTQELLNVLLEMRLFKYIDDRDELNEKMMKSEDSLSRLLDYVRNISVELRPASLDDLGIEAALKTHFKWIEKQYGITVDCTLDIQRKRFNPEVETVLYRIIQEAIFNAAKYAEVDTVNVRLEEMDDGTGPHVHFEIEDSGLGFRTGDTPIGTGLGLFGMSERASSVGGTVSVDSMPGKGTRVFGSIPV</sequence>
<keyword evidence="8 15" id="KW-0547">Nucleotide-binding</keyword>
<evidence type="ECO:0000313" key="21">
    <source>
        <dbReference type="Proteomes" id="UP000031546"/>
    </source>
</evidence>
<dbReference type="GO" id="GO:0046983">
    <property type="term" value="F:protein dimerization activity"/>
    <property type="evidence" value="ECO:0007669"/>
    <property type="project" value="InterPro"/>
</dbReference>
<keyword evidence="12 15" id="KW-0902">Two-component regulatory system</keyword>
<dbReference type="EMBL" id="JABEVU030000001">
    <property type="protein sequence ID" value="MDB0579796.1"/>
    <property type="molecule type" value="Genomic_DNA"/>
</dbReference>
<name>A0A0C2HDF4_9STAP</name>
<evidence type="ECO:0000256" key="1">
    <source>
        <dbReference type="ARBA" id="ARBA00000085"/>
    </source>
</evidence>
<dbReference type="Gene3D" id="3.30.565.10">
    <property type="entry name" value="Histidine kinase-like ATPase, C-terminal domain"/>
    <property type="match status" value="1"/>
</dbReference>
<organism evidence="19 21">
    <name type="scientific">Salinicoccus roseus</name>
    <dbReference type="NCBI Taxonomy" id="45670"/>
    <lineage>
        <taxon>Bacteria</taxon>
        <taxon>Bacillati</taxon>
        <taxon>Bacillota</taxon>
        <taxon>Bacilli</taxon>
        <taxon>Bacillales</taxon>
        <taxon>Staphylococcaceae</taxon>
        <taxon>Salinicoccus</taxon>
    </lineage>
</organism>
<accession>A0A0C2HDF4</accession>
<dbReference type="AlphaFoldDB" id="A0A0C2HDF4"/>
<evidence type="ECO:0000256" key="15">
    <source>
        <dbReference type="PIRNR" id="PIRNR037432"/>
    </source>
</evidence>
<evidence type="ECO:0000256" key="13">
    <source>
        <dbReference type="ARBA" id="ARBA00023014"/>
    </source>
</evidence>
<dbReference type="GO" id="GO:0005524">
    <property type="term" value="F:ATP binding"/>
    <property type="evidence" value="ECO:0007669"/>
    <property type="project" value="UniProtKB-KW"/>
</dbReference>
<evidence type="ECO:0000313" key="20">
    <source>
        <dbReference type="EMBL" id="MDB0579796.1"/>
    </source>
</evidence>
<dbReference type="PROSITE" id="PS50109">
    <property type="entry name" value="HIS_KIN"/>
    <property type="match status" value="1"/>
</dbReference>
<dbReference type="Proteomes" id="UP000031546">
    <property type="component" value="Unassembled WGS sequence"/>
</dbReference>
<dbReference type="GO" id="GO:0051539">
    <property type="term" value="F:4 iron, 4 sulfur cluster binding"/>
    <property type="evidence" value="ECO:0007669"/>
    <property type="project" value="UniProtKB-KW"/>
</dbReference>
<dbReference type="OrthoDB" id="9760839at2"/>
<comment type="caution">
    <text evidence="19">The sequence shown here is derived from an EMBL/GenBank/DDBJ whole genome shotgun (WGS) entry which is preliminary data.</text>
</comment>
<dbReference type="PRINTS" id="PR00344">
    <property type="entry name" value="BCTRLSENSOR"/>
</dbReference>
<keyword evidence="7 16" id="KW-0479">Metal-binding</keyword>
<gene>
    <name evidence="20" type="ORF">F7P68_0004570</name>
    <name evidence="19" type="ORF">SN16_03255</name>
</gene>
<keyword evidence="6 15" id="KW-0808">Transferase</keyword>
<dbReference type="Pfam" id="PF07730">
    <property type="entry name" value="HisKA_3"/>
    <property type="match status" value="1"/>
</dbReference>
<evidence type="ECO:0000313" key="19">
    <source>
        <dbReference type="EMBL" id="KIH71695.1"/>
    </source>
</evidence>
<feature type="domain" description="Histidine kinase" evidence="18">
    <location>
        <begin position="155"/>
        <end position="343"/>
    </location>
</feature>